<dbReference type="PANTHER" id="PTHR24120">
    <property type="entry name" value="GH07239P"/>
    <property type="match status" value="1"/>
</dbReference>
<dbReference type="Proteomes" id="UP001642409">
    <property type="component" value="Unassembled WGS sequence"/>
</dbReference>
<dbReference type="EMBL" id="CATOUU010000952">
    <property type="protein sequence ID" value="CAI9962237.1"/>
    <property type="molecule type" value="Genomic_DNA"/>
</dbReference>
<evidence type="ECO:0000313" key="3">
    <source>
        <dbReference type="EMBL" id="CAL5987425.1"/>
    </source>
</evidence>
<keyword evidence="4" id="KW-1185">Reference proteome</keyword>
<accession>A0AA86QWT6</accession>
<name>A0AA86QWT6_9EUKA</name>
<dbReference type="InterPro" id="IPR036770">
    <property type="entry name" value="Ankyrin_rpt-contain_sf"/>
</dbReference>
<reference evidence="2 4" key="2">
    <citation type="submission" date="2024-07" db="EMBL/GenBank/DDBJ databases">
        <authorList>
            <person name="Akdeniz Z."/>
        </authorList>
    </citation>
    <scope>NUCLEOTIDE SEQUENCE [LARGE SCALE GENOMIC DNA]</scope>
</reference>
<protein>
    <submittedName>
        <fullName evidence="1">Ankyrin repeat protein 1</fullName>
    </submittedName>
    <submittedName>
        <fullName evidence="2">Ankyrin_repeat protein 1</fullName>
    </submittedName>
</protein>
<organism evidence="1">
    <name type="scientific">Hexamita inflata</name>
    <dbReference type="NCBI Taxonomy" id="28002"/>
    <lineage>
        <taxon>Eukaryota</taxon>
        <taxon>Metamonada</taxon>
        <taxon>Diplomonadida</taxon>
        <taxon>Hexamitidae</taxon>
        <taxon>Hexamitinae</taxon>
        <taxon>Hexamita</taxon>
    </lineage>
</organism>
<dbReference type="EMBL" id="CAXDID020000021">
    <property type="protein sequence ID" value="CAL5987425.1"/>
    <property type="molecule type" value="Genomic_DNA"/>
</dbReference>
<dbReference type="Pfam" id="PF12796">
    <property type="entry name" value="Ank_2"/>
    <property type="match status" value="1"/>
</dbReference>
<sequence length="243" mass="27881">MWFSKIKEGDVKYVSQNMTQNVCIRDENEMTGLMWACSYISDEHLRIVQLLAQREQGLQTKQGMSALMFSAIVNNVSAIDMLRDEAGMSDQNGYTAFAWSYFARSKEFAKCIVDNFGAVEQLPPKTLEEVKLPKAVQNSIKALRKTAREFKSVNQQQKIERYVDKLEPKFNDFPDVFDTKFYANDLNIVEDVSLLSLEEFVELNRAEEQIKAALNGLDVKITGSDKIFNIVCKKYGEIAKNWR</sequence>
<reference evidence="1" key="1">
    <citation type="submission" date="2023-06" db="EMBL/GenBank/DDBJ databases">
        <authorList>
            <person name="Kurt Z."/>
        </authorList>
    </citation>
    <scope>NUCLEOTIDE SEQUENCE</scope>
</reference>
<dbReference type="EMBL" id="CAXDID020000007">
    <property type="protein sequence ID" value="CAL5976738.1"/>
    <property type="molecule type" value="Genomic_DNA"/>
</dbReference>
<gene>
    <name evidence="2" type="ORF">HINF_LOCUS3966</name>
    <name evidence="1" type="ORF">HINF_LOCUS49882</name>
    <name evidence="3" type="ORF">HINF_LOCUS9886</name>
</gene>
<proteinExistence type="predicted"/>
<evidence type="ECO:0000313" key="2">
    <source>
        <dbReference type="EMBL" id="CAL5976738.1"/>
    </source>
</evidence>
<comment type="caution">
    <text evidence="1">The sequence shown here is derived from an EMBL/GenBank/DDBJ whole genome shotgun (WGS) entry which is preliminary data.</text>
</comment>
<evidence type="ECO:0000313" key="1">
    <source>
        <dbReference type="EMBL" id="CAI9962237.1"/>
    </source>
</evidence>
<dbReference type="PANTHER" id="PTHR24120:SF4">
    <property type="entry name" value="GH07239P"/>
    <property type="match status" value="1"/>
</dbReference>
<evidence type="ECO:0000313" key="4">
    <source>
        <dbReference type="Proteomes" id="UP001642409"/>
    </source>
</evidence>
<dbReference type="InterPro" id="IPR002110">
    <property type="entry name" value="Ankyrin_rpt"/>
</dbReference>
<dbReference type="SUPFAM" id="SSF48403">
    <property type="entry name" value="Ankyrin repeat"/>
    <property type="match status" value="1"/>
</dbReference>
<dbReference type="Gene3D" id="1.25.40.20">
    <property type="entry name" value="Ankyrin repeat-containing domain"/>
    <property type="match status" value="1"/>
</dbReference>
<dbReference type="AlphaFoldDB" id="A0AA86QWT6"/>